<dbReference type="AlphaFoldDB" id="A0AAV1VQN2"/>
<dbReference type="PANTHER" id="PTHR23272:SF166">
    <property type="entry name" value="ZINC FINGER BED DOMAIN-CONTAINING PROTEIN RICESLEEPER 2-LIKE ISOFORM X1"/>
    <property type="match status" value="1"/>
</dbReference>
<reference evidence="2 3" key="1">
    <citation type="submission" date="2024-03" db="EMBL/GenBank/DDBJ databases">
        <authorList>
            <person name="Martinez-Hernandez J."/>
        </authorList>
    </citation>
    <scope>NUCLEOTIDE SEQUENCE [LARGE SCALE GENOMIC DNA]</scope>
</reference>
<dbReference type="Proteomes" id="UP001497480">
    <property type="component" value="Unassembled WGS sequence"/>
</dbReference>
<evidence type="ECO:0000313" key="2">
    <source>
        <dbReference type="EMBL" id="CAL0299271.1"/>
    </source>
</evidence>
<dbReference type="InterPro" id="IPR008906">
    <property type="entry name" value="HATC_C_dom"/>
</dbReference>
<dbReference type="InterPro" id="IPR012337">
    <property type="entry name" value="RNaseH-like_sf"/>
</dbReference>
<comment type="caution">
    <text evidence="2">The sequence shown here is derived from an EMBL/GenBank/DDBJ whole genome shotgun (WGS) entry which is preliminary data.</text>
</comment>
<dbReference type="GO" id="GO:0046983">
    <property type="term" value="F:protein dimerization activity"/>
    <property type="evidence" value="ECO:0007669"/>
    <property type="project" value="InterPro"/>
</dbReference>
<organism evidence="2 3">
    <name type="scientific">Lupinus luteus</name>
    <name type="common">European yellow lupine</name>
    <dbReference type="NCBI Taxonomy" id="3873"/>
    <lineage>
        <taxon>Eukaryota</taxon>
        <taxon>Viridiplantae</taxon>
        <taxon>Streptophyta</taxon>
        <taxon>Embryophyta</taxon>
        <taxon>Tracheophyta</taxon>
        <taxon>Spermatophyta</taxon>
        <taxon>Magnoliopsida</taxon>
        <taxon>eudicotyledons</taxon>
        <taxon>Gunneridae</taxon>
        <taxon>Pentapetalae</taxon>
        <taxon>rosids</taxon>
        <taxon>fabids</taxon>
        <taxon>Fabales</taxon>
        <taxon>Fabaceae</taxon>
        <taxon>Papilionoideae</taxon>
        <taxon>50 kb inversion clade</taxon>
        <taxon>genistoids sensu lato</taxon>
        <taxon>core genistoids</taxon>
        <taxon>Genisteae</taxon>
        <taxon>Lupinus</taxon>
    </lineage>
</organism>
<name>A0AAV1VQN2_LUPLU</name>
<evidence type="ECO:0000313" key="3">
    <source>
        <dbReference type="Proteomes" id="UP001497480"/>
    </source>
</evidence>
<dbReference type="Pfam" id="PF05699">
    <property type="entry name" value="Dimer_Tnp_hAT"/>
    <property type="match status" value="1"/>
</dbReference>
<protein>
    <recommendedName>
        <fullName evidence="1">HAT C-terminal dimerisation domain-containing protein</fullName>
    </recommendedName>
</protein>
<dbReference type="SUPFAM" id="SSF53098">
    <property type="entry name" value="Ribonuclease H-like"/>
    <property type="match status" value="1"/>
</dbReference>
<dbReference type="EMBL" id="CAXHTB010000001">
    <property type="protein sequence ID" value="CAL0299271.1"/>
    <property type="molecule type" value="Genomic_DNA"/>
</dbReference>
<proteinExistence type="predicted"/>
<evidence type="ECO:0000259" key="1">
    <source>
        <dbReference type="Pfam" id="PF05699"/>
    </source>
</evidence>
<gene>
    <name evidence="2" type="ORF">LLUT_LOCUS331</name>
</gene>
<keyword evidence="3" id="KW-1185">Reference proteome</keyword>
<dbReference type="PANTHER" id="PTHR23272">
    <property type="entry name" value="BED FINGER-RELATED"/>
    <property type="match status" value="1"/>
</dbReference>
<sequence length="108" mass="12094">MARDILSVPITTVASESALNIGGRILDRYRSCLLPENVETLLCTNDWLHGTPGPKGELFLYLEGLANANDVPYVKENPFGQSAITSSHSDWDYYCKVQRSIKSKIYQK</sequence>
<feature type="domain" description="HAT C-terminal dimerisation" evidence="1">
    <location>
        <begin position="1"/>
        <end position="48"/>
    </location>
</feature>
<accession>A0AAV1VQN2</accession>